<dbReference type="EMBL" id="FLRC01000033">
    <property type="protein sequence ID" value="SBT26575.1"/>
    <property type="molecule type" value="Genomic_DNA"/>
</dbReference>
<accession>A0A1C3K5A5</accession>
<evidence type="ECO:0000313" key="6">
    <source>
        <dbReference type="EMBL" id="SOE46942.1"/>
    </source>
</evidence>
<dbReference type="NCBIfam" id="TIGR00370">
    <property type="entry name" value="5-oxoprolinase subunit PxpB"/>
    <property type="match status" value="1"/>
</dbReference>
<evidence type="ECO:0000313" key="5">
    <source>
        <dbReference type="EMBL" id="SBT26575.1"/>
    </source>
</evidence>
<protein>
    <submittedName>
        <fullName evidence="5">Allophanate hydrolase 2 subunit 1</fullName>
        <ecNumber evidence="5">3.5.1.54</ecNumber>
    </submittedName>
</protein>
<keyword evidence="3" id="KW-0067">ATP-binding</keyword>
<dbReference type="InterPro" id="IPR010016">
    <property type="entry name" value="PxpB"/>
</dbReference>
<dbReference type="PANTHER" id="PTHR34698:SF2">
    <property type="entry name" value="5-OXOPROLINASE SUBUNIT B"/>
    <property type="match status" value="1"/>
</dbReference>
<reference evidence="6 7" key="2">
    <citation type="submission" date="2017-08" db="EMBL/GenBank/DDBJ databases">
        <authorList>
            <person name="de Groot N.N."/>
        </authorList>
    </citation>
    <scope>NUCLEOTIDE SEQUENCE [LARGE SCALE GENOMIC DNA]</scope>
    <source>
        <strain evidence="6">Orrdi1</strain>
    </source>
</reference>
<evidence type="ECO:0000259" key="4">
    <source>
        <dbReference type="SMART" id="SM00796"/>
    </source>
</evidence>
<gene>
    <name evidence="5" type="ORF">ODI_04348</name>
    <name evidence="6" type="ORF">ODI_R0550</name>
</gene>
<dbReference type="EMBL" id="LT907988">
    <property type="protein sequence ID" value="SOE46942.1"/>
    <property type="molecule type" value="Genomic_DNA"/>
</dbReference>
<dbReference type="InterPro" id="IPR003833">
    <property type="entry name" value="CT_C_D"/>
</dbReference>
<proteinExistence type="predicted"/>
<dbReference type="KEGG" id="odi:ODI_R0550"/>
<dbReference type="Pfam" id="PF02682">
    <property type="entry name" value="CT_C_D"/>
    <property type="match status" value="1"/>
</dbReference>
<reference evidence="5 7" key="1">
    <citation type="submission" date="2016-06" db="EMBL/GenBank/DDBJ databases">
        <authorList>
            <person name="Kjaerup R.B."/>
            <person name="Dalgaard T.S."/>
            <person name="Juul-Madsen H.R."/>
        </authorList>
    </citation>
    <scope>NUCLEOTIDE SEQUENCE [LARGE SCALE GENOMIC DNA]</scope>
    <source>
        <strain evidence="5">Orrdi1</strain>
    </source>
</reference>
<keyword evidence="7" id="KW-1185">Reference proteome</keyword>
<dbReference type="Gene3D" id="3.30.1360.40">
    <property type="match status" value="1"/>
</dbReference>
<sequence length="259" mass="27462">MSAAPSTQGSSDSAAAPGWRLRPQGDRCLIVNFGDAIAPETGRLCLALAQKLREAALPGVTDVVPSFVAVAVHYAPLPDGSGPTWDTLSAQVRALIEAGLDAADEAGRDVEIPVCYGGEHGPDLEDVARACGRTPDEIIALHSSEPCMVYMLGFAPGHAYLGLHELNLPRRDEPRTEVPAGSIAIANRQTVIYPNRLPGGWHILGATPLVMFDAQRDPPALLSPGDRVRFVPISEARFRAMRAELQARQPAAPTTGKPA</sequence>
<evidence type="ECO:0000256" key="2">
    <source>
        <dbReference type="ARBA" id="ARBA00022801"/>
    </source>
</evidence>
<dbReference type="AlphaFoldDB" id="A0A1C3K5A5"/>
<evidence type="ECO:0000256" key="1">
    <source>
        <dbReference type="ARBA" id="ARBA00022741"/>
    </source>
</evidence>
<dbReference type="InterPro" id="IPR029000">
    <property type="entry name" value="Cyclophilin-like_dom_sf"/>
</dbReference>
<dbReference type="PANTHER" id="PTHR34698">
    <property type="entry name" value="5-OXOPROLINASE SUBUNIT B"/>
    <property type="match status" value="1"/>
</dbReference>
<evidence type="ECO:0000256" key="3">
    <source>
        <dbReference type="ARBA" id="ARBA00022840"/>
    </source>
</evidence>
<dbReference type="GO" id="GO:0004039">
    <property type="term" value="F:allophanate hydrolase activity"/>
    <property type="evidence" value="ECO:0007669"/>
    <property type="project" value="UniProtKB-EC"/>
</dbReference>
<dbReference type="SUPFAM" id="SSF50891">
    <property type="entry name" value="Cyclophilin-like"/>
    <property type="match status" value="1"/>
</dbReference>
<dbReference type="SMART" id="SM00796">
    <property type="entry name" value="AHS1"/>
    <property type="match status" value="1"/>
</dbReference>
<dbReference type="Proteomes" id="UP000078558">
    <property type="component" value="Chromosome I"/>
</dbReference>
<dbReference type="Gene3D" id="2.40.100.10">
    <property type="entry name" value="Cyclophilin-like"/>
    <property type="match status" value="1"/>
</dbReference>
<dbReference type="GO" id="GO:0005524">
    <property type="term" value="F:ATP binding"/>
    <property type="evidence" value="ECO:0007669"/>
    <property type="project" value="UniProtKB-KW"/>
</dbReference>
<dbReference type="OrthoDB" id="9778567at2"/>
<dbReference type="RefSeq" id="WP_067756512.1">
    <property type="nucleotide sequence ID" value="NZ_LT907988.1"/>
</dbReference>
<keyword evidence="1" id="KW-0547">Nucleotide-binding</keyword>
<dbReference type="SUPFAM" id="SSF160467">
    <property type="entry name" value="PH0987 N-terminal domain-like"/>
    <property type="match status" value="1"/>
</dbReference>
<name>A0A1C3K5A5_9BURK</name>
<feature type="domain" description="Carboxyltransferase" evidence="4">
    <location>
        <begin position="19"/>
        <end position="222"/>
    </location>
</feature>
<organism evidence="5 7">
    <name type="scientific">Orrella dioscoreae</name>
    <dbReference type="NCBI Taxonomy" id="1851544"/>
    <lineage>
        <taxon>Bacteria</taxon>
        <taxon>Pseudomonadati</taxon>
        <taxon>Pseudomonadota</taxon>
        <taxon>Betaproteobacteria</taxon>
        <taxon>Burkholderiales</taxon>
        <taxon>Alcaligenaceae</taxon>
        <taxon>Orrella</taxon>
    </lineage>
</organism>
<keyword evidence="2 5" id="KW-0378">Hydrolase</keyword>
<dbReference type="STRING" id="1851544.ODI_04348"/>
<dbReference type="EC" id="3.5.1.54" evidence="5"/>
<evidence type="ECO:0000313" key="7">
    <source>
        <dbReference type="Proteomes" id="UP000078558"/>
    </source>
</evidence>